<name>I2G647_USTHO</name>
<comment type="caution">
    <text evidence="2">The sequence shown here is derived from an EMBL/GenBank/DDBJ whole genome shotgun (WGS) entry which is preliminary data.</text>
</comment>
<feature type="region of interest" description="Disordered" evidence="1">
    <location>
        <begin position="1"/>
        <end position="53"/>
    </location>
</feature>
<dbReference type="Proteomes" id="UP000006174">
    <property type="component" value="Unassembled WGS sequence"/>
</dbReference>
<evidence type="ECO:0000313" key="3">
    <source>
        <dbReference type="Proteomes" id="UP000006174"/>
    </source>
</evidence>
<gene>
    <name evidence="2" type="ORF">UHOR_16687</name>
</gene>
<sequence>MVIPTDDWHAPSAFEGSKRPAAPITKRRTRWRQVQERSAQLASKNVSQPLDAAQQRAGQYSQVRIDIQLIKTEKQFHLLACLMPPRSARSRRVAEVGYSDSKKGWVNVALGTEKGHLSVVRIAFKIVLSS</sequence>
<dbReference type="EMBL" id="CAGI01000194">
    <property type="protein sequence ID" value="CCF54640.1"/>
    <property type="molecule type" value="Genomic_DNA"/>
</dbReference>
<protein>
    <submittedName>
        <fullName evidence="2">Uncharacterized protein</fullName>
    </submittedName>
</protein>
<evidence type="ECO:0000256" key="1">
    <source>
        <dbReference type="SAM" id="MobiDB-lite"/>
    </source>
</evidence>
<dbReference type="HOGENOM" id="CLU_1939674_0_0_1"/>
<proteinExistence type="predicted"/>
<keyword evidence="3" id="KW-1185">Reference proteome</keyword>
<evidence type="ECO:0000313" key="2">
    <source>
        <dbReference type="EMBL" id="CCF54640.1"/>
    </source>
</evidence>
<dbReference type="OrthoDB" id="10303540at2759"/>
<reference evidence="2 3" key="1">
    <citation type="journal article" date="2012" name="Plant Cell">
        <title>Genome comparison of barley and maize smut fungi reveals targeted loss of RNA silencing components and species-specific presence of transposable elements.</title>
        <authorList>
            <person name="Laurie J.D."/>
            <person name="Ali S."/>
            <person name="Linning R."/>
            <person name="Mannhaupt G."/>
            <person name="Wong P."/>
            <person name="Gueldener U."/>
            <person name="Muensterkoetter M."/>
            <person name="Moore R."/>
            <person name="Kahmann R."/>
            <person name="Bakkeren G."/>
            <person name="Schirawski J."/>
        </authorList>
    </citation>
    <scope>NUCLEOTIDE SEQUENCE [LARGE SCALE GENOMIC DNA]</scope>
    <source>
        <strain evidence="3">Uh4875-4</strain>
    </source>
</reference>
<feature type="compositionally biased region" description="Polar residues" evidence="1">
    <location>
        <begin position="36"/>
        <end position="48"/>
    </location>
</feature>
<organism evidence="2 3">
    <name type="scientific">Ustilago hordei</name>
    <name type="common">Barley covered smut fungus</name>
    <dbReference type="NCBI Taxonomy" id="120017"/>
    <lineage>
        <taxon>Eukaryota</taxon>
        <taxon>Fungi</taxon>
        <taxon>Dikarya</taxon>
        <taxon>Basidiomycota</taxon>
        <taxon>Ustilaginomycotina</taxon>
        <taxon>Ustilaginomycetes</taxon>
        <taxon>Ustilaginales</taxon>
        <taxon>Ustilaginaceae</taxon>
        <taxon>Ustilago</taxon>
    </lineage>
</organism>
<accession>I2G647</accession>
<dbReference type="AlphaFoldDB" id="I2G647"/>